<evidence type="ECO:0000256" key="10">
    <source>
        <dbReference type="SAM" id="Coils"/>
    </source>
</evidence>
<dbReference type="InterPro" id="IPR003395">
    <property type="entry name" value="RecF/RecN/SMC_N"/>
</dbReference>
<evidence type="ECO:0000256" key="7">
    <source>
        <dbReference type="ARBA" id="ARBA00023204"/>
    </source>
</evidence>
<dbReference type="PANTHER" id="PTHR11059">
    <property type="entry name" value="DNA REPAIR PROTEIN RECN"/>
    <property type="match status" value="1"/>
</dbReference>
<keyword evidence="10" id="KW-0175">Coiled coil</keyword>
<keyword evidence="7 9" id="KW-0234">DNA repair</keyword>
<dbReference type="FunFam" id="3.40.50.300:FF:000319">
    <property type="entry name" value="DNA repair protein RecN"/>
    <property type="match status" value="1"/>
</dbReference>
<keyword evidence="6" id="KW-0067">ATP-binding</keyword>
<keyword evidence="4" id="KW-0547">Nucleotide-binding</keyword>
<dbReference type="PIRSF" id="PIRSF003128">
    <property type="entry name" value="RecN"/>
    <property type="match status" value="1"/>
</dbReference>
<evidence type="ECO:0000256" key="9">
    <source>
        <dbReference type="PIRNR" id="PIRNR003128"/>
    </source>
</evidence>
<evidence type="ECO:0000256" key="6">
    <source>
        <dbReference type="ARBA" id="ARBA00022840"/>
    </source>
</evidence>
<dbReference type="CDD" id="cd03241">
    <property type="entry name" value="ABC_RecN"/>
    <property type="match status" value="1"/>
</dbReference>
<accession>A0A7H1BJT5</accession>
<keyword evidence="13" id="KW-1185">Reference proteome</keyword>
<dbReference type="Proteomes" id="UP000516428">
    <property type="component" value="Chromosome"/>
</dbReference>
<proteinExistence type="inferred from homology"/>
<evidence type="ECO:0000256" key="2">
    <source>
        <dbReference type="ARBA" id="ARBA00009441"/>
    </source>
</evidence>
<dbReference type="InterPro" id="IPR004604">
    <property type="entry name" value="DNA_recomb/repair_RecN"/>
</dbReference>
<evidence type="ECO:0000256" key="4">
    <source>
        <dbReference type="ARBA" id="ARBA00022741"/>
    </source>
</evidence>
<sequence>MRIRSLGVIDDAVVELSPGFTAVTGETGAGKTMVVTSLGLLLGGRADPALVRIGAKNAVVEGRVAVPAGSAALARAEEAGAELDDGVLLLSRTVSAEGRSRAHLGGRSVPVGVLGELADELVAVHGQTDQQGLLKLGRQRQALDRYAGDAVAGPLAEYRGVYKRLKKVSAELDEITTRARERAQEADLLRFGLDEIAAVEPRAGEDVELAEEASRLGHAEGLASAAAAAHAALAGNPEDPEGVDAQTLVGGAHRALEAVRSHDPALGALAERIGEVQILLTDVAAELAGYADDLDADPLRLAAVEERRAALTQLTRKYGEDVAGVLAWAESSAARLLELDGDDERIGELTAERASLRGELGDLAQELTRARAEAASRFADAVTEELASLAMPHARVSFDIRQTDTDGPDGVEVDGRTVVCGPTGVDEVELLLAPHPGAPPRPIAKGASGGELSRVMLAVEVVFAGTDPVPTYLFDEVDAGVGGKAAVEIGRRLAKLARTAQVVVVTHLPQVAAFADRQLLVEKTNDGSVTRSGVTVLEGEDRVRELSRMLAGQEDSQTARAHAEELLEAARADA</sequence>
<dbReference type="AlphaFoldDB" id="A0A7H1BJT5"/>
<dbReference type="GO" id="GO:0006310">
    <property type="term" value="P:DNA recombination"/>
    <property type="evidence" value="ECO:0007669"/>
    <property type="project" value="InterPro"/>
</dbReference>
<dbReference type="NCBIfam" id="TIGR00634">
    <property type="entry name" value="recN"/>
    <property type="match status" value="1"/>
</dbReference>
<evidence type="ECO:0000256" key="8">
    <source>
        <dbReference type="ARBA" id="ARBA00033408"/>
    </source>
</evidence>
<evidence type="ECO:0000256" key="3">
    <source>
        <dbReference type="ARBA" id="ARBA00021315"/>
    </source>
</evidence>
<dbReference type="KEGG" id="sxn:IAG42_27960"/>
<gene>
    <name evidence="12" type="primary">recN</name>
    <name evidence="12" type="ORF">IAG42_27960</name>
</gene>
<dbReference type="GO" id="GO:0043590">
    <property type="term" value="C:bacterial nucleoid"/>
    <property type="evidence" value="ECO:0007669"/>
    <property type="project" value="TreeGrafter"/>
</dbReference>
<evidence type="ECO:0000313" key="13">
    <source>
        <dbReference type="Proteomes" id="UP000516428"/>
    </source>
</evidence>
<dbReference type="EMBL" id="CP061281">
    <property type="protein sequence ID" value="QNS08990.1"/>
    <property type="molecule type" value="Genomic_DNA"/>
</dbReference>
<evidence type="ECO:0000313" key="12">
    <source>
        <dbReference type="EMBL" id="QNS08990.1"/>
    </source>
</evidence>
<evidence type="ECO:0000259" key="11">
    <source>
        <dbReference type="Pfam" id="PF02463"/>
    </source>
</evidence>
<name>A0A7H1BJT5_9ACTN</name>
<feature type="domain" description="RecF/RecN/SMC N-terminal" evidence="11">
    <location>
        <begin position="12"/>
        <end position="527"/>
    </location>
</feature>
<dbReference type="RefSeq" id="WP_188341647.1">
    <property type="nucleotide sequence ID" value="NZ_CP061281.1"/>
</dbReference>
<evidence type="ECO:0000256" key="1">
    <source>
        <dbReference type="ARBA" id="ARBA00003618"/>
    </source>
</evidence>
<dbReference type="GO" id="GO:0005524">
    <property type="term" value="F:ATP binding"/>
    <property type="evidence" value="ECO:0007669"/>
    <property type="project" value="UniProtKB-KW"/>
</dbReference>
<dbReference type="SUPFAM" id="SSF52540">
    <property type="entry name" value="P-loop containing nucleoside triphosphate hydrolases"/>
    <property type="match status" value="2"/>
</dbReference>
<dbReference type="Pfam" id="PF02463">
    <property type="entry name" value="SMC_N"/>
    <property type="match status" value="1"/>
</dbReference>
<reference evidence="12 13" key="1">
    <citation type="submission" date="2020-09" db="EMBL/GenBank/DDBJ databases">
        <title>A novel species.</title>
        <authorList>
            <person name="Gao J."/>
        </authorList>
    </citation>
    <scope>NUCLEOTIDE SEQUENCE [LARGE SCALE GENOMIC DNA]</scope>
    <source>
        <strain evidence="12 13">CRXT-Y-14</strain>
    </source>
</reference>
<comment type="similarity">
    <text evidence="2 9">Belongs to the RecN family.</text>
</comment>
<dbReference type="GO" id="GO:0006281">
    <property type="term" value="P:DNA repair"/>
    <property type="evidence" value="ECO:0007669"/>
    <property type="project" value="UniProtKB-KW"/>
</dbReference>
<protein>
    <recommendedName>
        <fullName evidence="3 9">DNA repair protein RecN</fullName>
    </recommendedName>
    <alternativeName>
        <fullName evidence="8 9">Recombination protein N</fullName>
    </alternativeName>
</protein>
<feature type="coiled-coil region" evidence="10">
    <location>
        <begin position="346"/>
        <end position="373"/>
    </location>
</feature>
<dbReference type="Gene3D" id="3.40.50.300">
    <property type="entry name" value="P-loop containing nucleotide triphosphate hydrolases"/>
    <property type="match status" value="2"/>
</dbReference>
<dbReference type="PANTHER" id="PTHR11059:SF0">
    <property type="entry name" value="DNA REPAIR PROTEIN RECN"/>
    <property type="match status" value="1"/>
</dbReference>
<organism evidence="12 13">
    <name type="scientific">Streptomyces xanthii</name>
    <dbReference type="NCBI Taxonomy" id="2768069"/>
    <lineage>
        <taxon>Bacteria</taxon>
        <taxon>Bacillati</taxon>
        <taxon>Actinomycetota</taxon>
        <taxon>Actinomycetes</taxon>
        <taxon>Kitasatosporales</taxon>
        <taxon>Streptomycetaceae</taxon>
        <taxon>Streptomyces</taxon>
    </lineage>
</organism>
<dbReference type="InterPro" id="IPR027417">
    <property type="entry name" value="P-loop_NTPase"/>
</dbReference>
<evidence type="ECO:0000256" key="5">
    <source>
        <dbReference type="ARBA" id="ARBA00022763"/>
    </source>
</evidence>
<dbReference type="FunFam" id="3.40.50.300:FF:000356">
    <property type="entry name" value="DNA repair protein RecN"/>
    <property type="match status" value="1"/>
</dbReference>
<keyword evidence="5 9" id="KW-0227">DNA damage</keyword>
<comment type="function">
    <text evidence="1 9">May be involved in recombinational repair of damaged DNA.</text>
</comment>
<dbReference type="GO" id="GO:0009432">
    <property type="term" value="P:SOS response"/>
    <property type="evidence" value="ECO:0007669"/>
    <property type="project" value="TreeGrafter"/>
</dbReference>